<organism evidence="4 5">
    <name type="scientific">Pseudomonas oryzae</name>
    <dbReference type="NCBI Taxonomy" id="1392877"/>
    <lineage>
        <taxon>Bacteria</taxon>
        <taxon>Pseudomonadati</taxon>
        <taxon>Pseudomonadota</taxon>
        <taxon>Gammaproteobacteria</taxon>
        <taxon>Pseudomonadales</taxon>
        <taxon>Pseudomonadaceae</taxon>
        <taxon>Pseudomonas</taxon>
    </lineage>
</organism>
<dbReference type="EMBL" id="LT629751">
    <property type="protein sequence ID" value="SDT05110.1"/>
    <property type="molecule type" value="Genomic_DNA"/>
</dbReference>
<dbReference type="InterPro" id="IPR007448">
    <property type="entry name" value="Sigma70_reg_Rsd_AlgQ"/>
</dbReference>
<evidence type="ECO:0000256" key="2">
    <source>
        <dbReference type="ARBA" id="ARBA00023163"/>
    </source>
</evidence>
<dbReference type="InterPro" id="IPR038309">
    <property type="entry name" value="Rsd/AlgQ_sf"/>
</dbReference>
<accession>A0A1H1X7M4</accession>
<protein>
    <submittedName>
        <fullName evidence="4">Regulator of sigma D</fullName>
    </submittedName>
</protein>
<dbReference type="PIRSF" id="PIRSF016548">
    <property type="entry name" value="Rsd_AlgQ"/>
    <property type="match status" value="1"/>
</dbReference>
<dbReference type="AlphaFoldDB" id="A0A1H1X7M4"/>
<keyword evidence="5" id="KW-1185">Reference proteome</keyword>
<dbReference type="Gene3D" id="1.20.120.1370">
    <property type="entry name" value="Regulator of RNA polymerase sigma(70) subunit, domain 4"/>
    <property type="match status" value="1"/>
</dbReference>
<evidence type="ECO:0000256" key="3">
    <source>
        <dbReference type="RuleBase" id="RU004409"/>
    </source>
</evidence>
<comment type="similarity">
    <text evidence="3">Belongs to the Rsd/AlgQ family.</text>
</comment>
<dbReference type="GO" id="GO:0006355">
    <property type="term" value="P:regulation of DNA-templated transcription"/>
    <property type="evidence" value="ECO:0007669"/>
    <property type="project" value="InterPro"/>
</dbReference>
<gene>
    <name evidence="4" type="ORF">SAMN05216221_3331</name>
</gene>
<evidence type="ECO:0000313" key="4">
    <source>
        <dbReference type="EMBL" id="SDT05110.1"/>
    </source>
</evidence>
<dbReference type="STRING" id="1392877.SAMN05216221_3331"/>
<keyword evidence="1 3" id="KW-0805">Transcription regulation</keyword>
<dbReference type="Proteomes" id="UP000243359">
    <property type="component" value="Chromosome I"/>
</dbReference>
<dbReference type="RefSeq" id="WP_090350459.1">
    <property type="nucleotide sequence ID" value="NZ_LT629751.1"/>
</dbReference>
<reference evidence="5" key="1">
    <citation type="submission" date="2016-10" db="EMBL/GenBank/DDBJ databases">
        <authorList>
            <person name="Varghese N."/>
            <person name="Submissions S."/>
        </authorList>
    </citation>
    <scope>NUCLEOTIDE SEQUENCE [LARGE SCALE GENOMIC DNA]</scope>
    <source>
        <strain evidence="5">KCTC 32247</strain>
    </source>
</reference>
<name>A0A1H1X7M4_9PSED</name>
<evidence type="ECO:0000256" key="1">
    <source>
        <dbReference type="ARBA" id="ARBA00023015"/>
    </source>
</evidence>
<sequence>MLENCRNAQERWGGVHQLLDRWLQDRHQLVSAYQILHARPQATSPELEGFCAQLMDYVSAGHFEIYEQLLGEAHAFGDQAALALAAQVYPQIEASTLAVLDFNDRCDNGDCRDTVSFARELQRLGQLLHQRFELEDCLIEVLHNVHSQQETQPG</sequence>
<evidence type="ECO:0000313" key="5">
    <source>
        <dbReference type="Proteomes" id="UP000243359"/>
    </source>
</evidence>
<dbReference type="OrthoDB" id="5567237at2"/>
<dbReference type="Pfam" id="PF04353">
    <property type="entry name" value="Rsd_AlgQ"/>
    <property type="match status" value="1"/>
</dbReference>
<keyword evidence="2 3" id="KW-0804">Transcription</keyword>
<dbReference type="NCBIfam" id="NF008723">
    <property type="entry name" value="PRK11718.1"/>
    <property type="match status" value="1"/>
</dbReference>
<proteinExistence type="inferred from homology"/>